<evidence type="ECO:0000259" key="1">
    <source>
        <dbReference type="Pfam" id="PF13472"/>
    </source>
</evidence>
<dbReference type="SUPFAM" id="SSF52266">
    <property type="entry name" value="SGNH hydrolase"/>
    <property type="match status" value="1"/>
</dbReference>
<dbReference type="OrthoDB" id="9794725at2"/>
<keyword evidence="2" id="KW-0378">Hydrolase</keyword>
<dbReference type="EMBL" id="AUZM01000003">
    <property type="protein sequence ID" value="ERT09426.1"/>
    <property type="molecule type" value="Genomic_DNA"/>
</dbReference>
<reference evidence="2 3" key="1">
    <citation type="journal article" date="2013" name="Front. Microbiol.">
        <title>Comparative genomic analyses of the cyanobacterium, Lyngbya aestuarii BL J, a powerful hydrogen producer.</title>
        <authorList>
            <person name="Kothari A."/>
            <person name="Vaughn M."/>
            <person name="Garcia-Pichel F."/>
        </authorList>
    </citation>
    <scope>NUCLEOTIDE SEQUENCE [LARGE SCALE GENOMIC DNA]</scope>
    <source>
        <strain evidence="2 3">BL J</strain>
    </source>
</reference>
<dbReference type="RefSeq" id="WP_023064306.1">
    <property type="nucleotide sequence ID" value="NZ_AUZM01000003.1"/>
</dbReference>
<proteinExistence type="predicted"/>
<dbReference type="GO" id="GO:0004622">
    <property type="term" value="F:phosphatidylcholine lysophospholipase activity"/>
    <property type="evidence" value="ECO:0007669"/>
    <property type="project" value="TreeGrafter"/>
</dbReference>
<name>U7QSP9_9CYAN</name>
<dbReference type="Gene3D" id="3.40.50.1110">
    <property type="entry name" value="SGNH hydrolase"/>
    <property type="match status" value="1"/>
</dbReference>
<dbReference type="Pfam" id="PF13472">
    <property type="entry name" value="Lipase_GDSL_2"/>
    <property type="match status" value="1"/>
</dbReference>
<comment type="caution">
    <text evidence="2">The sequence shown here is derived from an EMBL/GenBank/DDBJ whole genome shotgun (WGS) entry which is preliminary data.</text>
</comment>
<organism evidence="2 3">
    <name type="scientific">Lyngbya aestuarii BL J</name>
    <dbReference type="NCBI Taxonomy" id="1348334"/>
    <lineage>
        <taxon>Bacteria</taxon>
        <taxon>Bacillati</taxon>
        <taxon>Cyanobacteriota</taxon>
        <taxon>Cyanophyceae</taxon>
        <taxon>Oscillatoriophycideae</taxon>
        <taxon>Oscillatoriales</taxon>
        <taxon>Microcoleaceae</taxon>
        <taxon>Lyngbya</taxon>
    </lineage>
</organism>
<feature type="domain" description="SGNH hydrolase-type esterase" evidence="1">
    <location>
        <begin position="86"/>
        <end position="238"/>
    </location>
</feature>
<dbReference type="InterPro" id="IPR036514">
    <property type="entry name" value="SGNH_hydro_sf"/>
</dbReference>
<dbReference type="InterPro" id="IPR051532">
    <property type="entry name" value="Ester_Hydrolysis_Enzymes"/>
</dbReference>
<sequence length="257" mass="29156">MTSNKPRILLTLLVFAILAGSITLNFLLFNRAKKYYLELNLTRLDPLGWNQYFPDSNPPIKANSQVRLVFFGDSRAASWQSPELKNYEFINRGIGSQTSIQTVQRFEQHVTPLKPDIVLIQVGVNDLKTIPLFPMRKDLIIADCQANIQKIVEDSKDLGALVMITTIFPVGEIPLERQPFWSDEVSQAIEQVNVYINSLASEDVIVFDAFSVLADQQGTIERKYTKDELHLNQQGYEVLNQELVLLLNSLKLNTTEG</sequence>
<dbReference type="PANTHER" id="PTHR30383:SF5">
    <property type="entry name" value="SGNH HYDROLASE-TYPE ESTERASE DOMAIN-CONTAINING PROTEIN"/>
    <property type="match status" value="1"/>
</dbReference>
<evidence type="ECO:0000313" key="3">
    <source>
        <dbReference type="Proteomes" id="UP000017127"/>
    </source>
</evidence>
<accession>U7QSP9</accession>
<dbReference type="Proteomes" id="UP000017127">
    <property type="component" value="Unassembled WGS sequence"/>
</dbReference>
<keyword evidence="3" id="KW-1185">Reference proteome</keyword>
<evidence type="ECO:0000313" key="2">
    <source>
        <dbReference type="EMBL" id="ERT09426.1"/>
    </source>
</evidence>
<dbReference type="PANTHER" id="PTHR30383">
    <property type="entry name" value="THIOESTERASE 1/PROTEASE 1/LYSOPHOSPHOLIPASE L1"/>
    <property type="match status" value="1"/>
</dbReference>
<dbReference type="AlphaFoldDB" id="U7QSP9"/>
<dbReference type="InterPro" id="IPR013830">
    <property type="entry name" value="SGNH_hydro"/>
</dbReference>
<gene>
    <name evidence="2" type="ORF">M595_0557</name>
</gene>
<protein>
    <submittedName>
        <fullName evidence="2">GDSL-like Lipase/Acylhydrolase family protein</fullName>
    </submittedName>
</protein>